<feature type="domain" description="M23ase beta-sheet core" evidence="3">
    <location>
        <begin position="77"/>
        <end position="169"/>
    </location>
</feature>
<protein>
    <submittedName>
        <fullName evidence="4">Peptidoglycan DD-metalloendopeptidase family protein</fullName>
    </submittedName>
</protein>
<keyword evidence="5" id="KW-1185">Reference proteome</keyword>
<dbReference type="InterPro" id="IPR011055">
    <property type="entry name" value="Dup_hybrid_motif"/>
</dbReference>
<evidence type="ECO:0000256" key="2">
    <source>
        <dbReference type="SAM" id="SignalP"/>
    </source>
</evidence>
<proteinExistence type="predicted"/>
<dbReference type="PANTHER" id="PTHR21666:SF289">
    <property type="entry name" value="L-ALA--D-GLU ENDOPEPTIDASE"/>
    <property type="match status" value="1"/>
</dbReference>
<dbReference type="PANTHER" id="PTHR21666">
    <property type="entry name" value="PEPTIDASE-RELATED"/>
    <property type="match status" value="1"/>
</dbReference>
<organism evidence="4 5">
    <name type="scientific">Catenulispora subtropica</name>
    <dbReference type="NCBI Taxonomy" id="450798"/>
    <lineage>
        <taxon>Bacteria</taxon>
        <taxon>Bacillati</taxon>
        <taxon>Actinomycetota</taxon>
        <taxon>Actinomycetes</taxon>
        <taxon>Catenulisporales</taxon>
        <taxon>Catenulisporaceae</taxon>
        <taxon>Catenulispora</taxon>
    </lineage>
</organism>
<dbReference type="Pfam" id="PF01551">
    <property type="entry name" value="Peptidase_M23"/>
    <property type="match status" value="1"/>
</dbReference>
<feature type="chain" id="PRO_5045675157" evidence="2">
    <location>
        <begin position="25"/>
        <end position="198"/>
    </location>
</feature>
<dbReference type="SUPFAM" id="SSF51261">
    <property type="entry name" value="Duplicated hybrid motif"/>
    <property type="match status" value="1"/>
</dbReference>
<dbReference type="EMBL" id="BAAAQM010000002">
    <property type="protein sequence ID" value="GAA1952802.1"/>
    <property type="molecule type" value="Genomic_DNA"/>
</dbReference>
<dbReference type="Gene3D" id="2.70.70.10">
    <property type="entry name" value="Glucose Permease (Domain IIA)"/>
    <property type="match status" value="1"/>
</dbReference>
<evidence type="ECO:0000256" key="1">
    <source>
        <dbReference type="ARBA" id="ARBA00022729"/>
    </source>
</evidence>
<sequence>MRLIKILALAAVTAGLSLAIPALAHSGPRLPAAVPVAAAGKPGRHQTWTWPLVPPPGAAKPTVVRRFEPPAKRWQSGHRGVDLLGASGQEVLAAGAGTVSYAGVLFGRPVVAVDHTAPGRDTLRTTYEPVDPSVKVGDKVHVGELIGHLVDSAASHCAPRTCLHWGLVRGFGHAERYLDPSALLERGPVRLLPVWGMR</sequence>
<evidence type="ECO:0000313" key="5">
    <source>
        <dbReference type="Proteomes" id="UP001499854"/>
    </source>
</evidence>
<dbReference type="Proteomes" id="UP001499854">
    <property type="component" value="Unassembled WGS sequence"/>
</dbReference>
<evidence type="ECO:0000259" key="3">
    <source>
        <dbReference type="Pfam" id="PF01551"/>
    </source>
</evidence>
<dbReference type="InterPro" id="IPR016047">
    <property type="entry name" value="M23ase_b-sheet_dom"/>
</dbReference>
<dbReference type="CDD" id="cd12797">
    <property type="entry name" value="M23_peptidase"/>
    <property type="match status" value="1"/>
</dbReference>
<feature type="signal peptide" evidence="2">
    <location>
        <begin position="1"/>
        <end position="24"/>
    </location>
</feature>
<reference evidence="5" key="1">
    <citation type="journal article" date="2019" name="Int. J. Syst. Evol. Microbiol.">
        <title>The Global Catalogue of Microorganisms (GCM) 10K type strain sequencing project: providing services to taxonomists for standard genome sequencing and annotation.</title>
        <authorList>
            <consortium name="The Broad Institute Genomics Platform"/>
            <consortium name="The Broad Institute Genome Sequencing Center for Infectious Disease"/>
            <person name="Wu L."/>
            <person name="Ma J."/>
        </authorList>
    </citation>
    <scope>NUCLEOTIDE SEQUENCE [LARGE SCALE GENOMIC DNA]</scope>
    <source>
        <strain evidence="5">JCM 16013</strain>
    </source>
</reference>
<comment type="caution">
    <text evidence="4">The sequence shown here is derived from an EMBL/GenBank/DDBJ whole genome shotgun (WGS) entry which is preliminary data.</text>
</comment>
<name>A0ABP5BWH4_9ACTN</name>
<gene>
    <name evidence="4" type="ORF">GCM10009838_04960</name>
</gene>
<dbReference type="RefSeq" id="WP_344655235.1">
    <property type="nucleotide sequence ID" value="NZ_BAAAQM010000002.1"/>
</dbReference>
<keyword evidence="1 2" id="KW-0732">Signal</keyword>
<evidence type="ECO:0000313" key="4">
    <source>
        <dbReference type="EMBL" id="GAA1952802.1"/>
    </source>
</evidence>
<dbReference type="InterPro" id="IPR050570">
    <property type="entry name" value="Cell_wall_metabolism_enzyme"/>
</dbReference>
<accession>A0ABP5BWH4</accession>